<feature type="compositionally biased region" description="Polar residues" evidence="2">
    <location>
        <begin position="234"/>
        <end position="246"/>
    </location>
</feature>
<feature type="coiled-coil region" evidence="1">
    <location>
        <begin position="198"/>
        <end position="225"/>
    </location>
</feature>
<feature type="region of interest" description="Disordered" evidence="2">
    <location>
        <begin position="296"/>
        <end position="323"/>
    </location>
</feature>
<organism evidence="3 4">
    <name type="scientific">Patella caerulea</name>
    <name type="common">Rayed Mediterranean limpet</name>
    <dbReference type="NCBI Taxonomy" id="87958"/>
    <lineage>
        <taxon>Eukaryota</taxon>
        <taxon>Metazoa</taxon>
        <taxon>Spiralia</taxon>
        <taxon>Lophotrochozoa</taxon>
        <taxon>Mollusca</taxon>
        <taxon>Gastropoda</taxon>
        <taxon>Patellogastropoda</taxon>
        <taxon>Patelloidea</taxon>
        <taxon>Patellidae</taxon>
        <taxon>Patella</taxon>
    </lineage>
</organism>
<feature type="compositionally biased region" description="Low complexity" evidence="2">
    <location>
        <begin position="158"/>
        <end position="174"/>
    </location>
</feature>
<gene>
    <name evidence="3" type="ORF">SNE40_015764</name>
</gene>
<dbReference type="Pfam" id="PF15087">
    <property type="entry name" value="DUF4551"/>
    <property type="match status" value="2"/>
</dbReference>
<proteinExistence type="predicted"/>
<feature type="compositionally biased region" description="Polar residues" evidence="2">
    <location>
        <begin position="138"/>
        <end position="149"/>
    </location>
</feature>
<accession>A0AAN8PM06</accession>
<evidence type="ECO:0000313" key="3">
    <source>
        <dbReference type="EMBL" id="KAK6177718.1"/>
    </source>
</evidence>
<feature type="compositionally biased region" description="Polar residues" evidence="2">
    <location>
        <begin position="355"/>
        <end position="365"/>
    </location>
</feature>
<dbReference type="InterPro" id="IPR027878">
    <property type="entry name" value="DUF4551"/>
</dbReference>
<dbReference type="Proteomes" id="UP001347796">
    <property type="component" value="Unassembled WGS sequence"/>
</dbReference>
<feature type="region of interest" description="Disordered" evidence="2">
    <location>
        <begin position="234"/>
        <end position="273"/>
    </location>
</feature>
<feature type="region of interest" description="Disordered" evidence="2">
    <location>
        <begin position="113"/>
        <end position="195"/>
    </location>
</feature>
<keyword evidence="4" id="KW-1185">Reference proteome</keyword>
<feature type="compositionally biased region" description="Basic residues" evidence="2">
    <location>
        <begin position="114"/>
        <end position="123"/>
    </location>
</feature>
<comment type="caution">
    <text evidence="3">The sequence shown here is derived from an EMBL/GenBank/DDBJ whole genome shotgun (WGS) entry which is preliminary data.</text>
</comment>
<evidence type="ECO:0000313" key="4">
    <source>
        <dbReference type="Proteomes" id="UP001347796"/>
    </source>
</evidence>
<dbReference type="PANTHER" id="PTHR35354:SF1">
    <property type="entry name" value="RGD1561648"/>
    <property type="match status" value="1"/>
</dbReference>
<keyword evidence="1" id="KW-0175">Coiled coil</keyword>
<protein>
    <submittedName>
        <fullName evidence="3">Uncharacterized protein</fullName>
    </submittedName>
</protein>
<sequence length="758" mass="86788">MARGNQDLLVKKNSKLESFLKRAITEEKYERIRAYESCIVVSEKDNKSFKFVILGDDSIFLAENPPKAIQEAVHLKDVISVELVNDYPEFLSGSERENTQHLAITHLTSEARRRSFRRSKKSQRNGSLTELNIDRSEVSTPVSCTSSLDGSEDYGYVTNSSTSRPNSRNSVSSSRDTRNGHTKKKKKPMSLNDSLEHDSILQSLKEEIEDQVEEIEEDRLSTIQTGSRTLNNIDRDSVCTSQTSVRQLPPNPRKGAFETSEPPAKNGSLEKEDDEIQTGCCFVKLWKKFRKNRINPGVKTENSYRPKSNLSKSESVNEIRKPPDISIERQATLIQPSSPAPSFHLLQHGIRRSSDVSTGRGSRLSTPGERHRSTSGLASEFGGSITGLHLLSADAITDKRKTVLHIYLLNLTSPILMLVRSAWSNYLIRSTLQIETINDIHQKSAVIRASQNLREKTDLLFHQLKRELLNPKNNIDDNYRLMNELKVATEKNFILKKLFWRNSDMFLFLVRNLQKYLPKSAVNLDSIDGRRERVDEFEIVILMAEILSLMFRESEIIPDRIQTLKAERGKAVLDMLMTLTCLPEIPNKSSKLSKIKPTDEEFTKLLDEYTQVSVTAVFELFLMARQASWGYTEDNFFNISWMVRILEDYRTTEKFVDRVIRQVLDVMGPSQYDTLSPEESICLYQHFTVLLTFLEYSPRVTAFIYNSYIEEFKYYIHHKNVAKKLPSSFPITQMTLNIADAVINKVRNAGNTLNKTPR</sequence>
<dbReference type="PANTHER" id="PTHR35354">
    <property type="entry name" value="RGD1561648"/>
    <property type="match status" value="1"/>
</dbReference>
<dbReference type="EMBL" id="JAZGQO010000010">
    <property type="protein sequence ID" value="KAK6177718.1"/>
    <property type="molecule type" value="Genomic_DNA"/>
</dbReference>
<name>A0AAN8PM06_PATCE</name>
<dbReference type="AlphaFoldDB" id="A0AAN8PM06"/>
<feature type="compositionally biased region" description="Polar residues" evidence="2">
    <location>
        <begin position="300"/>
        <end position="314"/>
    </location>
</feature>
<evidence type="ECO:0000256" key="2">
    <source>
        <dbReference type="SAM" id="MobiDB-lite"/>
    </source>
</evidence>
<reference evidence="3 4" key="1">
    <citation type="submission" date="2024-01" db="EMBL/GenBank/DDBJ databases">
        <title>The genome of the rayed Mediterranean limpet Patella caerulea (Linnaeus, 1758).</title>
        <authorList>
            <person name="Anh-Thu Weber A."/>
            <person name="Halstead-Nussloch G."/>
        </authorList>
    </citation>
    <scope>NUCLEOTIDE SEQUENCE [LARGE SCALE GENOMIC DNA]</scope>
    <source>
        <strain evidence="3">AATW-2023a</strain>
        <tissue evidence="3">Whole specimen</tissue>
    </source>
</reference>
<evidence type="ECO:0000256" key="1">
    <source>
        <dbReference type="SAM" id="Coils"/>
    </source>
</evidence>
<feature type="region of interest" description="Disordered" evidence="2">
    <location>
        <begin position="351"/>
        <end position="377"/>
    </location>
</feature>